<evidence type="ECO:0000256" key="5">
    <source>
        <dbReference type="ARBA" id="ARBA00023237"/>
    </source>
</evidence>
<proteinExistence type="inferred from homology"/>
<evidence type="ECO:0000256" key="3">
    <source>
        <dbReference type="ARBA" id="ARBA00022729"/>
    </source>
</evidence>
<dbReference type="KEGG" id="agi:FSB73_11665"/>
<dbReference type="InterPro" id="IPR033985">
    <property type="entry name" value="SusD-like_N"/>
</dbReference>
<keyword evidence="5" id="KW-0998">Cell outer membrane</keyword>
<dbReference type="EMBL" id="CP042434">
    <property type="protein sequence ID" value="QEC72232.1"/>
    <property type="molecule type" value="Genomic_DNA"/>
</dbReference>
<dbReference type="InterPro" id="IPR012944">
    <property type="entry name" value="SusD_RagB_dom"/>
</dbReference>
<sequence length="456" mass="52883">MKTNKLIYRILFTLLVMSILSCNKYLDKKPDERLVVPESLKDLQELLNNDVRINTRTPEAGETSCDDYFIPESAIESKNEPRPQFYYWELKKLESGGDWSNTPVAIYYANLALEGIKNIKTTLDNKQLYNNVKGCALFIRSYYFLSLLWDYGKAFDENTSIKDLGIMLRTSSDFNVTFKRSSVEDCYDKIIKDTKEAAKLLPRVPPIATRPSKAAAFGLLARTYLSMRDYTNAFLYADSCLKINHTLIDYNQIPESKISSTTPFGNFNEETIFYSLFSESLGLIHYTTPAYIDTILYSHYEPNDLRKTAFFEKDNSGYSYYKGSYTDNNLRNIFTGIATDEMYLIRSECYIRAGKLAEGTGDLNYLLSKRYQTTSFIPLKFSNQKDALARVLLERRKELIYRGLRWIDIKRLNKEDYNIILKRKRDGEIITLQPNSDYYALPFPDNLVRIIGIQQN</sequence>
<organism evidence="8 9">
    <name type="scientific">Arachidicoccus ginsenosidivorans</name>
    <dbReference type="NCBI Taxonomy" id="496057"/>
    <lineage>
        <taxon>Bacteria</taxon>
        <taxon>Pseudomonadati</taxon>
        <taxon>Bacteroidota</taxon>
        <taxon>Chitinophagia</taxon>
        <taxon>Chitinophagales</taxon>
        <taxon>Chitinophagaceae</taxon>
        <taxon>Arachidicoccus</taxon>
    </lineage>
</organism>
<evidence type="ECO:0000256" key="4">
    <source>
        <dbReference type="ARBA" id="ARBA00023136"/>
    </source>
</evidence>
<protein>
    <submittedName>
        <fullName evidence="8">RagB/SusD family nutrient uptake outer membrane protein</fullName>
    </submittedName>
</protein>
<accession>A0A5B8VMQ9</accession>
<dbReference type="Pfam" id="PF07980">
    <property type="entry name" value="SusD_RagB"/>
    <property type="match status" value="1"/>
</dbReference>
<evidence type="ECO:0000259" key="6">
    <source>
        <dbReference type="Pfam" id="PF07980"/>
    </source>
</evidence>
<evidence type="ECO:0000256" key="2">
    <source>
        <dbReference type="ARBA" id="ARBA00006275"/>
    </source>
</evidence>
<comment type="similarity">
    <text evidence="2">Belongs to the SusD family.</text>
</comment>
<dbReference type="PROSITE" id="PS51257">
    <property type="entry name" value="PROKAR_LIPOPROTEIN"/>
    <property type="match status" value="1"/>
</dbReference>
<keyword evidence="9" id="KW-1185">Reference proteome</keyword>
<evidence type="ECO:0000313" key="8">
    <source>
        <dbReference type="EMBL" id="QEC72232.1"/>
    </source>
</evidence>
<name>A0A5B8VMQ9_9BACT</name>
<reference evidence="8 9" key="1">
    <citation type="journal article" date="2017" name="Int. J. Syst. Evol. Microbiol.">
        <title>Arachidicoccus ginsenosidivorans sp. nov., with ginsenoside-converting activity isolated from ginseng cultivating soil.</title>
        <authorList>
            <person name="Siddiqi M.Z."/>
            <person name="Aslam Z."/>
            <person name="Im W.T."/>
        </authorList>
    </citation>
    <scope>NUCLEOTIDE SEQUENCE [LARGE SCALE GENOMIC DNA]</scope>
    <source>
        <strain evidence="8 9">Gsoil 809</strain>
    </source>
</reference>
<dbReference type="Pfam" id="PF14322">
    <property type="entry name" value="SusD-like_3"/>
    <property type="match status" value="1"/>
</dbReference>
<dbReference type="AlphaFoldDB" id="A0A5B8VMQ9"/>
<dbReference type="Proteomes" id="UP000321291">
    <property type="component" value="Chromosome"/>
</dbReference>
<dbReference type="RefSeq" id="WP_146782200.1">
    <property type="nucleotide sequence ID" value="NZ_CP042434.1"/>
</dbReference>
<keyword evidence="4" id="KW-0472">Membrane</keyword>
<evidence type="ECO:0000259" key="7">
    <source>
        <dbReference type="Pfam" id="PF14322"/>
    </source>
</evidence>
<dbReference type="GO" id="GO:0009279">
    <property type="term" value="C:cell outer membrane"/>
    <property type="evidence" value="ECO:0007669"/>
    <property type="project" value="UniProtKB-SubCell"/>
</dbReference>
<dbReference type="InterPro" id="IPR011990">
    <property type="entry name" value="TPR-like_helical_dom_sf"/>
</dbReference>
<dbReference type="OrthoDB" id="653598at2"/>
<keyword evidence="3" id="KW-0732">Signal</keyword>
<evidence type="ECO:0000313" key="9">
    <source>
        <dbReference type="Proteomes" id="UP000321291"/>
    </source>
</evidence>
<dbReference type="SUPFAM" id="SSF48452">
    <property type="entry name" value="TPR-like"/>
    <property type="match status" value="1"/>
</dbReference>
<gene>
    <name evidence="8" type="ORF">FSB73_11665</name>
</gene>
<dbReference type="Gene3D" id="1.25.40.390">
    <property type="match status" value="1"/>
</dbReference>
<feature type="domain" description="SusD-like N-terminal" evidence="7">
    <location>
        <begin position="24"/>
        <end position="225"/>
    </location>
</feature>
<comment type="subcellular location">
    <subcellularLocation>
        <location evidence="1">Cell outer membrane</location>
    </subcellularLocation>
</comment>
<feature type="domain" description="RagB/SusD" evidence="6">
    <location>
        <begin position="316"/>
        <end position="417"/>
    </location>
</feature>
<evidence type="ECO:0000256" key="1">
    <source>
        <dbReference type="ARBA" id="ARBA00004442"/>
    </source>
</evidence>